<keyword evidence="1" id="KW-0479">Metal-binding</keyword>
<dbReference type="AlphaFoldDB" id="A0A7R8ZT88"/>
<dbReference type="PROSITE" id="PS00028">
    <property type="entry name" value="ZINC_FINGER_C2H2_1"/>
    <property type="match status" value="7"/>
</dbReference>
<evidence type="ECO:0000256" key="1">
    <source>
        <dbReference type="ARBA" id="ARBA00022723"/>
    </source>
</evidence>
<feature type="region of interest" description="Disordered" evidence="5">
    <location>
        <begin position="197"/>
        <end position="254"/>
    </location>
</feature>
<feature type="region of interest" description="Disordered" evidence="5">
    <location>
        <begin position="381"/>
        <end position="453"/>
    </location>
</feature>
<keyword evidence="3" id="KW-0863">Zinc-finger</keyword>
<dbReference type="GO" id="GO:0000977">
    <property type="term" value="F:RNA polymerase II transcription regulatory region sequence-specific DNA binding"/>
    <property type="evidence" value="ECO:0007669"/>
    <property type="project" value="TreeGrafter"/>
</dbReference>
<feature type="region of interest" description="Disordered" evidence="5">
    <location>
        <begin position="273"/>
        <end position="295"/>
    </location>
</feature>
<dbReference type="Pfam" id="PF00096">
    <property type="entry name" value="zf-C2H2"/>
    <property type="match status" value="5"/>
</dbReference>
<evidence type="ECO:0000313" key="6">
    <source>
        <dbReference type="EMBL" id="CAD7230926.1"/>
    </source>
</evidence>
<dbReference type="FunFam" id="3.30.160.60:FF:000733">
    <property type="entry name" value="Zinc finger protein 236 variant"/>
    <property type="match status" value="1"/>
</dbReference>
<dbReference type="Gene3D" id="3.30.160.60">
    <property type="entry name" value="Classic Zinc Finger"/>
    <property type="match status" value="5"/>
</dbReference>
<dbReference type="GO" id="GO:0000981">
    <property type="term" value="F:DNA-binding transcription factor activity, RNA polymerase II-specific"/>
    <property type="evidence" value="ECO:0007669"/>
    <property type="project" value="TreeGrafter"/>
</dbReference>
<protein>
    <submittedName>
        <fullName evidence="6">Uncharacterized protein</fullName>
    </submittedName>
</protein>
<dbReference type="OrthoDB" id="6077919at2759"/>
<dbReference type="PANTHER" id="PTHR24379:SF127">
    <property type="entry name" value="BLOODY FINGERS-RELATED"/>
    <property type="match status" value="1"/>
</dbReference>
<keyword evidence="2" id="KW-0677">Repeat</keyword>
<dbReference type="PANTHER" id="PTHR24379">
    <property type="entry name" value="KRAB AND ZINC FINGER DOMAIN-CONTAINING"/>
    <property type="match status" value="1"/>
</dbReference>
<keyword evidence="4" id="KW-0862">Zinc</keyword>
<evidence type="ECO:0000256" key="4">
    <source>
        <dbReference type="ARBA" id="ARBA00022833"/>
    </source>
</evidence>
<sequence length="728" mass="80234">MKISRSALRGQQQGTAGGYSSPSHPMTSSPPTVPIPHPSVLTSTLVPGVSDRIKAFLNKMKESLDCVESMNPRDTFDAVRIWNATSEKLQEYLKRAERQLAEMEAPLTYASPSASIMWSATSNATAMKSDQNSSLPPPPITAQEERRRGLIIQHPEPPEIHPSMDSTIFSTLLPPEPISVLKFSHLLHLLMSQDLEPPGQSLREGPSTTSEDFDPLHHEGGPAPGGESHPQLHHTHTPTTDPHQHHHSSQQPTAYAPATFATRATPTGTAHVYEHHHAPSSAMQEAEQSPAGYSDHRLVSQRAADAFSTAHHHLGNPNQEHPSPSAAQEQKLYEMSTLVADAASRGSTNAPGSASVSSGDVPELHLISQAMPVNVISRTPAQGILSTPPTSGTEADRQGSTGDRFGYDSEDDSWRSPSESQSNDQDNAQESTGQKKATSSKSGQENRDPVVPNEEVLNQMFTVKINAKGCKSYECIICHAKNHIQAQECEQCKKKFSSVKAYRAHLRLIHRKPVVIPCKICSKVFSTSANLQRHISSIHSNYRPYSCNICGASFVERRTLAEHVTTHTGNKPFVCKHCNERFSQKSSLRAHIEIHLMSKQHLCPTCGKSFRQATQLATHISRSHATSVTDKKYLCSHCPAKFGVKADFHRHLRQHSESPAFVCDICRKGFTRRQGLQEHMNIHLGVKPFQCPVCSKRINPSTVETGREWESTCKEGIFESGRKKEEPQ</sequence>
<feature type="region of interest" description="Disordered" evidence="5">
    <location>
        <begin position="1"/>
        <end position="39"/>
    </location>
</feature>
<dbReference type="InterPro" id="IPR013087">
    <property type="entry name" value="Znf_C2H2_type"/>
</dbReference>
<dbReference type="EMBL" id="OB663069">
    <property type="protein sequence ID" value="CAD7230926.1"/>
    <property type="molecule type" value="Genomic_DNA"/>
</dbReference>
<evidence type="ECO:0000256" key="2">
    <source>
        <dbReference type="ARBA" id="ARBA00022737"/>
    </source>
</evidence>
<reference evidence="6" key="1">
    <citation type="submission" date="2020-11" db="EMBL/GenBank/DDBJ databases">
        <authorList>
            <person name="Tran Van P."/>
        </authorList>
    </citation>
    <scope>NUCLEOTIDE SEQUENCE</scope>
</reference>
<name>A0A7R8ZT88_9CRUS</name>
<dbReference type="PROSITE" id="PS50157">
    <property type="entry name" value="ZINC_FINGER_C2H2_2"/>
    <property type="match status" value="7"/>
</dbReference>
<dbReference type="SUPFAM" id="SSF57667">
    <property type="entry name" value="beta-beta-alpha zinc fingers"/>
    <property type="match status" value="4"/>
</dbReference>
<organism evidence="6">
    <name type="scientific">Cyprideis torosa</name>
    <dbReference type="NCBI Taxonomy" id="163714"/>
    <lineage>
        <taxon>Eukaryota</taxon>
        <taxon>Metazoa</taxon>
        <taxon>Ecdysozoa</taxon>
        <taxon>Arthropoda</taxon>
        <taxon>Crustacea</taxon>
        <taxon>Oligostraca</taxon>
        <taxon>Ostracoda</taxon>
        <taxon>Podocopa</taxon>
        <taxon>Podocopida</taxon>
        <taxon>Cytherocopina</taxon>
        <taxon>Cytheroidea</taxon>
        <taxon>Cytherideidae</taxon>
        <taxon>Cyprideis</taxon>
    </lineage>
</organism>
<dbReference type="GO" id="GO:0008270">
    <property type="term" value="F:zinc ion binding"/>
    <property type="evidence" value="ECO:0007669"/>
    <property type="project" value="UniProtKB-KW"/>
</dbReference>
<gene>
    <name evidence="6" type="ORF">CTOB1V02_LOCUS8782</name>
</gene>
<feature type="compositionally biased region" description="Polar residues" evidence="5">
    <location>
        <begin position="415"/>
        <end position="443"/>
    </location>
</feature>
<feature type="compositionally biased region" description="Low complexity" evidence="5">
    <location>
        <begin position="20"/>
        <end position="30"/>
    </location>
</feature>
<dbReference type="InterPro" id="IPR036236">
    <property type="entry name" value="Znf_C2H2_sf"/>
</dbReference>
<dbReference type="GO" id="GO:0005634">
    <property type="term" value="C:nucleus"/>
    <property type="evidence" value="ECO:0007669"/>
    <property type="project" value="TreeGrafter"/>
</dbReference>
<dbReference type="SMART" id="SM00355">
    <property type="entry name" value="ZnF_C2H2"/>
    <property type="match status" value="7"/>
</dbReference>
<accession>A0A7R8ZT88</accession>
<feature type="compositionally biased region" description="Polar residues" evidence="5">
    <location>
        <begin position="381"/>
        <end position="401"/>
    </location>
</feature>
<dbReference type="Pfam" id="PF13912">
    <property type="entry name" value="zf-C2H2_6"/>
    <property type="match status" value="1"/>
</dbReference>
<evidence type="ECO:0000256" key="3">
    <source>
        <dbReference type="ARBA" id="ARBA00022771"/>
    </source>
</evidence>
<evidence type="ECO:0000256" key="5">
    <source>
        <dbReference type="SAM" id="MobiDB-lite"/>
    </source>
</evidence>
<proteinExistence type="predicted"/>